<dbReference type="PANTHER" id="PTHR37820:SF1">
    <property type="entry name" value="CELL DIVISION PROTEIN FTSQ"/>
    <property type="match status" value="1"/>
</dbReference>
<feature type="compositionally biased region" description="Basic residues" evidence="8">
    <location>
        <begin position="1"/>
        <end position="19"/>
    </location>
</feature>
<evidence type="ECO:0000256" key="4">
    <source>
        <dbReference type="ARBA" id="ARBA00022692"/>
    </source>
</evidence>
<evidence type="ECO:0000313" key="10">
    <source>
        <dbReference type="EMBL" id="MFC6092435.1"/>
    </source>
</evidence>
<dbReference type="InterPro" id="IPR013685">
    <property type="entry name" value="POTRA_FtsQ_type"/>
</dbReference>
<dbReference type="Proteomes" id="UP001596220">
    <property type="component" value="Unassembled WGS sequence"/>
</dbReference>
<comment type="caution">
    <text evidence="10">The sequence shown here is derived from an EMBL/GenBank/DDBJ whole genome shotgun (WGS) entry which is preliminary data.</text>
</comment>
<keyword evidence="6" id="KW-0472">Membrane</keyword>
<keyword evidence="5" id="KW-1133">Transmembrane helix</keyword>
<evidence type="ECO:0000256" key="5">
    <source>
        <dbReference type="ARBA" id="ARBA00022989"/>
    </source>
</evidence>
<feature type="region of interest" description="Disordered" evidence="8">
    <location>
        <begin position="1"/>
        <end position="28"/>
    </location>
</feature>
<sequence>MSTKTARRRPRPAPRRRPSRGPARPPSRRTVLRRRLVAVLVLVVVTATVCTVWFTPALGVREVQVRGVVEMTSAQVVEAAAIRPGTPLARVDGGEVAARVRALPRVADVRVERVLPGVVRLTVDERDPVGVVTGPDGAHLVDATGRDYATVAQPPAGLPELKASGDALTAVVGVVTQLPEALRSEVLVVSADSPSGVRLTLSAGREVRWGSADDTPRKAAVLDVLLTRDGSVFDVSSPQLPTVS</sequence>
<protein>
    <submittedName>
        <fullName evidence="10">Cell division protein FtsQ/DivIB</fullName>
    </submittedName>
</protein>
<dbReference type="RefSeq" id="WP_380638726.1">
    <property type="nucleotide sequence ID" value="NZ_JBHSQO010000029.1"/>
</dbReference>
<evidence type="ECO:0000259" key="9">
    <source>
        <dbReference type="PROSITE" id="PS51779"/>
    </source>
</evidence>
<evidence type="ECO:0000256" key="3">
    <source>
        <dbReference type="ARBA" id="ARBA00022618"/>
    </source>
</evidence>
<evidence type="ECO:0000256" key="1">
    <source>
        <dbReference type="ARBA" id="ARBA00004370"/>
    </source>
</evidence>
<dbReference type="EMBL" id="JBHSQO010000029">
    <property type="protein sequence ID" value="MFC6092435.1"/>
    <property type="molecule type" value="Genomic_DNA"/>
</dbReference>
<dbReference type="Gene3D" id="3.10.20.310">
    <property type="entry name" value="membrane protein fhac"/>
    <property type="match status" value="1"/>
</dbReference>
<keyword evidence="2" id="KW-1003">Cell membrane</keyword>
<dbReference type="Pfam" id="PF03799">
    <property type="entry name" value="FtsQ_DivIB_C"/>
    <property type="match status" value="1"/>
</dbReference>
<dbReference type="InterPro" id="IPR005548">
    <property type="entry name" value="Cell_div_FtsQ/DivIB_C"/>
</dbReference>
<accession>A0ABW1PBH5</accession>
<dbReference type="InterPro" id="IPR034746">
    <property type="entry name" value="POTRA"/>
</dbReference>
<dbReference type="GO" id="GO:0051301">
    <property type="term" value="P:cell division"/>
    <property type="evidence" value="ECO:0007669"/>
    <property type="project" value="UniProtKB-KW"/>
</dbReference>
<feature type="domain" description="POTRA" evidence="9">
    <location>
        <begin position="58"/>
        <end position="126"/>
    </location>
</feature>
<dbReference type="Pfam" id="PF08478">
    <property type="entry name" value="POTRA_1"/>
    <property type="match status" value="1"/>
</dbReference>
<dbReference type="PROSITE" id="PS51779">
    <property type="entry name" value="POTRA"/>
    <property type="match status" value="1"/>
</dbReference>
<dbReference type="PANTHER" id="PTHR37820">
    <property type="entry name" value="CELL DIVISION PROTEIN DIVIB"/>
    <property type="match status" value="1"/>
</dbReference>
<gene>
    <name evidence="10" type="ORF">ACFP3R_24450</name>
</gene>
<organism evidence="10 11">
    <name type="scientific">Saccharothrix lopnurensis</name>
    <dbReference type="NCBI Taxonomy" id="1670621"/>
    <lineage>
        <taxon>Bacteria</taxon>
        <taxon>Bacillati</taxon>
        <taxon>Actinomycetota</taxon>
        <taxon>Actinomycetes</taxon>
        <taxon>Pseudonocardiales</taxon>
        <taxon>Pseudonocardiaceae</taxon>
        <taxon>Saccharothrix</taxon>
    </lineage>
</organism>
<keyword evidence="3 10" id="KW-0132">Cell division</keyword>
<dbReference type="InterPro" id="IPR050487">
    <property type="entry name" value="FtsQ_DivIB"/>
</dbReference>
<name>A0ABW1PBH5_9PSEU</name>
<keyword evidence="4" id="KW-0812">Transmembrane</keyword>
<comment type="subcellular location">
    <subcellularLocation>
        <location evidence="1">Membrane</location>
    </subcellularLocation>
</comment>
<evidence type="ECO:0000256" key="7">
    <source>
        <dbReference type="ARBA" id="ARBA00023306"/>
    </source>
</evidence>
<keyword evidence="7" id="KW-0131">Cell cycle</keyword>
<proteinExistence type="predicted"/>
<evidence type="ECO:0000256" key="6">
    <source>
        <dbReference type="ARBA" id="ARBA00023136"/>
    </source>
</evidence>
<evidence type="ECO:0000313" key="11">
    <source>
        <dbReference type="Proteomes" id="UP001596220"/>
    </source>
</evidence>
<keyword evidence="11" id="KW-1185">Reference proteome</keyword>
<evidence type="ECO:0000256" key="8">
    <source>
        <dbReference type="SAM" id="MobiDB-lite"/>
    </source>
</evidence>
<evidence type="ECO:0000256" key="2">
    <source>
        <dbReference type="ARBA" id="ARBA00022475"/>
    </source>
</evidence>
<reference evidence="11" key="1">
    <citation type="journal article" date="2019" name="Int. J. Syst. Evol. Microbiol.">
        <title>The Global Catalogue of Microorganisms (GCM) 10K type strain sequencing project: providing services to taxonomists for standard genome sequencing and annotation.</title>
        <authorList>
            <consortium name="The Broad Institute Genomics Platform"/>
            <consortium name="The Broad Institute Genome Sequencing Center for Infectious Disease"/>
            <person name="Wu L."/>
            <person name="Ma J."/>
        </authorList>
    </citation>
    <scope>NUCLEOTIDE SEQUENCE [LARGE SCALE GENOMIC DNA]</scope>
    <source>
        <strain evidence="11">CGMCC 4.7246</strain>
    </source>
</reference>